<evidence type="ECO:0000313" key="3">
    <source>
        <dbReference type="EMBL" id="SIT57724.1"/>
    </source>
</evidence>
<evidence type="ECO:0000256" key="1">
    <source>
        <dbReference type="ARBA" id="ARBA00023235"/>
    </source>
</evidence>
<dbReference type="Gene3D" id="3.30.429.10">
    <property type="entry name" value="Macrophage Migration Inhibitory Factor"/>
    <property type="match status" value="1"/>
</dbReference>
<gene>
    <name evidence="3" type="ORF">BQ8794_40323</name>
</gene>
<dbReference type="Pfam" id="PF01361">
    <property type="entry name" value="Tautomerase"/>
    <property type="match status" value="1"/>
</dbReference>
<accession>A0A1R3VH37</accession>
<dbReference type="STRING" id="1631249.BQ8794_40323"/>
<dbReference type="InterPro" id="IPR004370">
    <property type="entry name" value="4-OT-like_dom"/>
</dbReference>
<evidence type="ECO:0000259" key="2">
    <source>
        <dbReference type="Pfam" id="PF01361"/>
    </source>
</evidence>
<dbReference type="InterPro" id="IPR014347">
    <property type="entry name" value="Tautomerase/MIF_sf"/>
</dbReference>
<keyword evidence="1" id="KW-0413">Isomerase</keyword>
<evidence type="ECO:0000313" key="4">
    <source>
        <dbReference type="Proteomes" id="UP000188388"/>
    </source>
</evidence>
<dbReference type="RefSeq" id="WP_077380924.1">
    <property type="nucleotide sequence ID" value="NZ_FTPD01000034.1"/>
</dbReference>
<sequence>MPFVNIRLVKEVIADDPAGKKAAIAAQVTAAITDATGLTSNDVWVVFEEVAARDWFVGETDVETLRRKG</sequence>
<proteinExistence type="predicted"/>
<keyword evidence="4" id="KW-1185">Reference proteome</keyword>
<dbReference type="SUPFAM" id="SSF55331">
    <property type="entry name" value="Tautomerase/MIF"/>
    <property type="match status" value="1"/>
</dbReference>
<dbReference type="GO" id="GO:0016853">
    <property type="term" value="F:isomerase activity"/>
    <property type="evidence" value="ECO:0007669"/>
    <property type="project" value="UniProtKB-KW"/>
</dbReference>
<dbReference type="EMBL" id="FTPD01000034">
    <property type="protein sequence ID" value="SIT57724.1"/>
    <property type="molecule type" value="Genomic_DNA"/>
</dbReference>
<dbReference type="AlphaFoldDB" id="A0A1R3VH37"/>
<name>A0A1R3VH37_9HYPH</name>
<dbReference type="Proteomes" id="UP000188388">
    <property type="component" value="Unassembled WGS sequence"/>
</dbReference>
<reference evidence="4" key="1">
    <citation type="submission" date="2017-01" db="EMBL/GenBank/DDBJ databases">
        <authorList>
            <person name="Brunel B."/>
        </authorList>
    </citation>
    <scope>NUCLEOTIDE SEQUENCE [LARGE SCALE GENOMIC DNA]</scope>
</reference>
<protein>
    <submittedName>
        <fullName evidence="3">4-oxalocrotonate tautomerase</fullName>
    </submittedName>
</protein>
<feature type="domain" description="4-oxalocrotonate tautomerase-like" evidence="2">
    <location>
        <begin position="2"/>
        <end position="60"/>
    </location>
</feature>
<organism evidence="3 4">
    <name type="scientific">Mesorhizobium prunaredense</name>
    <dbReference type="NCBI Taxonomy" id="1631249"/>
    <lineage>
        <taxon>Bacteria</taxon>
        <taxon>Pseudomonadati</taxon>
        <taxon>Pseudomonadota</taxon>
        <taxon>Alphaproteobacteria</taxon>
        <taxon>Hyphomicrobiales</taxon>
        <taxon>Phyllobacteriaceae</taxon>
        <taxon>Mesorhizobium</taxon>
    </lineage>
</organism>